<evidence type="ECO:0000256" key="2">
    <source>
        <dbReference type="ARBA" id="ARBA00022801"/>
    </source>
</evidence>
<accession>A0A136IJV4</accession>
<protein>
    <submittedName>
        <fullName evidence="8">Putative trypsin</fullName>
    </submittedName>
</protein>
<dbReference type="OrthoDB" id="6380398at2759"/>
<keyword evidence="3 5" id="KW-0720">Serine protease</keyword>
<dbReference type="FunFam" id="2.40.10.10:FF:000077">
    <property type="entry name" value="Predicted protein"/>
    <property type="match status" value="1"/>
</dbReference>
<evidence type="ECO:0000256" key="1">
    <source>
        <dbReference type="ARBA" id="ARBA00022670"/>
    </source>
</evidence>
<evidence type="ECO:0000259" key="7">
    <source>
        <dbReference type="PROSITE" id="PS50240"/>
    </source>
</evidence>
<dbReference type="PROSITE" id="PS00135">
    <property type="entry name" value="TRYPSIN_SER"/>
    <property type="match status" value="1"/>
</dbReference>
<dbReference type="InterPro" id="IPR001314">
    <property type="entry name" value="Peptidase_S1A"/>
</dbReference>
<keyword evidence="2 5" id="KW-0378">Hydrolase</keyword>
<dbReference type="GO" id="GO:0004252">
    <property type="term" value="F:serine-type endopeptidase activity"/>
    <property type="evidence" value="ECO:0007669"/>
    <property type="project" value="InterPro"/>
</dbReference>
<dbReference type="SUPFAM" id="SSF50494">
    <property type="entry name" value="Trypsin-like serine proteases"/>
    <property type="match status" value="1"/>
</dbReference>
<dbReference type="STRING" id="196109.A0A136IJV4"/>
<evidence type="ECO:0000256" key="4">
    <source>
        <dbReference type="ARBA" id="ARBA00023157"/>
    </source>
</evidence>
<reference evidence="9" key="1">
    <citation type="submission" date="2016-02" db="EMBL/GenBank/DDBJ databases">
        <title>Draft genome sequence of Microdochium bolleyi, a fungal endophyte of beachgrass.</title>
        <authorList>
            <consortium name="DOE Joint Genome Institute"/>
            <person name="David A.S."/>
            <person name="May G."/>
            <person name="Haridas S."/>
            <person name="Lim J."/>
            <person name="Wang M."/>
            <person name="Labutti K."/>
            <person name="Lipzen A."/>
            <person name="Barry K."/>
            <person name="Grigoriev I.V."/>
        </authorList>
    </citation>
    <scope>NUCLEOTIDE SEQUENCE [LARGE SCALE GENOMIC DNA]</scope>
    <source>
        <strain evidence="9">J235TASD1</strain>
    </source>
</reference>
<evidence type="ECO:0000256" key="3">
    <source>
        <dbReference type="ARBA" id="ARBA00022825"/>
    </source>
</evidence>
<dbReference type="EMBL" id="KQ964289">
    <property type="protein sequence ID" value="KXJ85241.1"/>
    <property type="molecule type" value="Genomic_DNA"/>
</dbReference>
<dbReference type="InParanoid" id="A0A136IJV4"/>
<dbReference type="PANTHER" id="PTHR24252">
    <property type="entry name" value="ACROSIN-RELATED"/>
    <property type="match status" value="1"/>
</dbReference>
<dbReference type="PANTHER" id="PTHR24252:SF7">
    <property type="entry name" value="HYALIN"/>
    <property type="match status" value="1"/>
</dbReference>
<keyword evidence="1 5" id="KW-0645">Protease</keyword>
<dbReference type="Pfam" id="PF00089">
    <property type="entry name" value="Trypsin"/>
    <property type="match status" value="1"/>
</dbReference>
<feature type="chain" id="PRO_5007292717" evidence="6">
    <location>
        <begin position="21"/>
        <end position="263"/>
    </location>
</feature>
<dbReference type="InterPro" id="IPR018114">
    <property type="entry name" value="TRYPSIN_HIS"/>
</dbReference>
<dbReference type="InterPro" id="IPR043504">
    <property type="entry name" value="Peptidase_S1_PA_chymotrypsin"/>
</dbReference>
<dbReference type="Proteomes" id="UP000070501">
    <property type="component" value="Unassembled WGS sequence"/>
</dbReference>
<gene>
    <name evidence="8" type="ORF">Micbo1qcDRAFT_198912</name>
</gene>
<dbReference type="InterPro" id="IPR009003">
    <property type="entry name" value="Peptidase_S1_PA"/>
</dbReference>
<keyword evidence="6" id="KW-0732">Signal</keyword>
<dbReference type="PRINTS" id="PR00722">
    <property type="entry name" value="CHYMOTRYPSIN"/>
</dbReference>
<evidence type="ECO:0000256" key="5">
    <source>
        <dbReference type="RuleBase" id="RU363034"/>
    </source>
</evidence>
<organism evidence="8 9">
    <name type="scientific">Microdochium bolleyi</name>
    <dbReference type="NCBI Taxonomy" id="196109"/>
    <lineage>
        <taxon>Eukaryota</taxon>
        <taxon>Fungi</taxon>
        <taxon>Dikarya</taxon>
        <taxon>Ascomycota</taxon>
        <taxon>Pezizomycotina</taxon>
        <taxon>Sordariomycetes</taxon>
        <taxon>Xylariomycetidae</taxon>
        <taxon>Xylariales</taxon>
        <taxon>Microdochiaceae</taxon>
        <taxon>Microdochium</taxon>
    </lineage>
</organism>
<dbReference type="AlphaFoldDB" id="A0A136IJV4"/>
<evidence type="ECO:0000256" key="6">
    <source>
        <dbReference type="SAM" id="SignalP"/>
    </source>
</evidence>
<dbReference type="Gene3D" id="2.40.10.10">
    <property type="entry name" value="Trypsin-like serine proteases"/>
    <property type="match status" value="2"/>
</dbReference>
<sequence>MIPNYKLAATLAVLPALSAAAPTTQDGSLSRRIVDGTPASEGEFPFLVSLSNNGKHFCGGALLDATTVLTAAHCSVFQSVTNARVRAGSLDWTTGGVDVGVSKILVNRNYGMTSKNNDVALWYLDTPIAEGTDIAYATLAAAGSDPAVGSSITAMGWGVTNSGNTTSPRQLAEVTLPIVDRATCQAEYGIWNGAEVTEQMFCAGFPEGGKATCQGDSGGPVVDPATKTVLGVVSWGDGCGKPGRPGVYARVGQFIDWIKANPN</sequence>
<dbReference type="SMART" id="SM00020">
    <property type="entry name" value="Tryp_SPc"/>
    <property type="match status" value="1"/>
</dbReference>
<dbReference type="PROSITE" id="PS50240">
    <property type="entry name" value="TRYPSIN_DOM"/>
    <property type="match status" value="1"/>
</dbReference>
<proteinExistence type="predicted"/>
<dbReference type="InterPro" id="IPR033116">
    <property type="entry name" value="TRYPSIN_SER"/>
</dbReference>
<keyword evidence="4" id="KW-1015">Disulfide bond</keyword>
<keyword evidence="9" id="KW-1185">Reference proteome</keyword>
<dbReference type="PROSITE" id="PS00134">
    <property type="entry name" value="TRYPSIN_HIS"/>
    <property type="match status" value="1"/>
</dbReference>
<evidence type="ECO:0000313" key="9">
    <source>
        <dbReference type="Proteomes" id="UP000070501"/>
    </source>
</evidence>
<dbReference type="InterPro" id="IPR001254">
    <property type="entry name" value="Trypsin_dom"/>
</dbReference>
<dbReference type="GO" id="GO:0006508">
    <property type="term" value="P:proteolysis"/>
    <property type="evidence" value="ECO:0007669"/>
    <property type="project" value="UniProtKB-KW"/>
</dbReference>
<dbReference type="CDD" id="cd00190">
    <property type="entry name" value="Tryp_SPc"/>
    <property type="match status" value="1"/>
</dbReference>
<evidence type="ECO:0000313" key="8">
    <source>
        <dbReference type="EMBL" id="KXJ85241.1"/>
    </source>
</evidence>
<name>A0A136IJV4_9PEZI</name>
<feature type="signal peptide" evidence="6">
    <location>
        <begin position="1"/>
        <end position="20"/>
    </location>
</feature>
<feature type="domain" description="Peptidase S1" evidence="7">
    <location>
        <begin position="33"/>
        <end position="263"/>
    </location>
</feature>